<proteinExistence type="inferred from homology"/>
<dbReference type="Gene3D" id="3.40.80.10">
    <property type="entry name" value="Peptidoglycan recognition protein-like"/>
    <property type="match status" value="1"/>
</dbReference>
<organism evidence="4 5">
    <name type="scientific">Flavisolibacter tropicus</name>
    <dbReference type="NCBI Taxonomy" id="1492898"/>
    <lineage>
        <taxon>Bacteria</taxon>
        <taxon>Pseudomonadati</taxon>
        <taxon>Bacteroidota</taxon>
        <taxon>Chitinophagia</taxon>
        <taxon>Chitinophagales</taxon>
        <taxon>Chitinophagaceae</taxon>
        <taxon>Flavisolibacter</taxon>
    </lineage>
</organism>
<dbReference type="InterPro" id="IPR015510">
    <property type="entry name" value="PGRP"/>
</dbReference>
<evidence type="ECO:0008006" key="6">
    <source>
        <dbReference type="Google" id="ProtNLM"/>
    </source>
</evidence>
<dbReference type="Proteomes" id="UP000077177">
    <property type="component" value="Chromosome"/>
</dbReference>
<dbReference type="AlphaFoldDB" id="A0A172TZ91"/>
<dbReference type="SUPFAM" id="SSF55846">
    <property type="entry name" value="N-acetylmuramoyl-L-alanine amidase-like"/>
    <property type="match status" value="1"/>
</dbReference>
<dbReference type="InterPro" id="IPR002502">
    <property type="entry name" value="Amidase_domain"/>
</dbReference>
<dbReference type="PROSITE" id="PS51257">
    <property type="entry name" value="PROKAR_LIPOPROTEIN"/>
    <property type="match status" value="1"/>
</dbReference>
<name>A0A172TZ91_9BACT</name>
<dbReference type="KEGG" id="fla:SY85_19240"/>
<dbReference type="SMART" id="SM00644">
    <property type="entry name" value="Ami_2"/>
    <property type="match status" value="1"/>
</dbReference>
<dbReference type="OrthoDB" id="9811296at2"/>
<evidence type="ECO:0000313" key="4">
    <source>
        <dbReference type="EMBL" id="ANE52302.1"/>
    </source>
</evidence>
<dbReference type="PANTHER" id="PTHR11022">
    <property type="entry name" value="PEPTIDOGLYCAN RECOGNITION PROTEIN"/>
    <property type="match status" value="1"/>
</dbReference>
<accession>A0A172TZ91</accession>
<dbReference type="GO" id="GO:0008745">
    <property type="term" value="F:N-acetylmuramoyl-L-alanine amidase activity"/>
    <property type="evidence" value="ECO:0007669"/>
    <property type="project" value="InterPro"/>
</dbReference>
<dbReference type="SMART" id="SM00701">
    <property type="entry name" value="PGRP"/>
    <property type="match status" value="1"/>
</dbReference>
<dbReference type="EMBL" id="CP011390">
    <property type="protein sequence ID" value="ANE52302.1"/>
    <property type="molecule type" value="Genomic_DNA"/>
</dbReference>
<dbReference type="InterPro" id="IPR036505">
    <property type="entry name" value="Amidase/PGRP_sf"/>
</dbReference>
<evidence type="ECO:0000259" key="3">
    <source>
        <dbReference type="SMART" id="SM00701"/>
    </source>
</evidence>
<dbReference type="CDD" id="cd06583">
    <property type="entry name" value="PGRP"/>
    <property type="match status" value="1"/>
</dbReference>
<dbReference type="GO" id="GO:0009253">
    <property type="term" value="P:peptidoglycan catabolic process"/>
    <property type="evidence" value="ECO:0007669"/>
    <property type="project" value="InterPro"/>
</dbReference>
<comment type="similarity">
    <text evidence="1">Belongs to the N-acetylmuramoyl-L-alanine amidase 2 family.</text>
</comment>
<dbReference type="PANTHER" id="PTHR11022:SF41">
    <property type="entry name" value="PEPTIDOGLYCAN-RECOGNITION PROTEIN LC-RELATED"/>
    <property type="match status" value="1"/>
</dbReference>
<evidence type="ECO:0000256" key="1">
    <source>
        <dbReference type="ARBA" id="ARBA00007553"/>
    </source>
</evidence>
<feature type="domain" description="Peptidoglycan recognition protein family" evidence="3">
    <location>
        <begin position="32"/>
        <end position="181"/>
    </location>
</feature>
<evidence type="ECO:0000313" key="5">
    <source>
        <dbReference type="Proteomes" id="UP000077177"/>
    </source>
</evidence>
<dbReference type="STRING" id="1492898.SY85_19240"/>
<dbReference type="GO" id="GO:0008270">
    <property type="term" value="F:zinc ion binding"/>
    <property type="evidence" value="ECO:0007669"/>
    <property type="project" value="InterPro"/>
</dbReference>
<feature type="domain" description="N-acetylmuramoyl-L-alanine amidase" evidence="2">
    <location>
        <begin position="42"/>
        <end position="187"/>
    </location>
</feature>
<dbReference type="InterPro" id="IPR006619">
    <property type="entry name" value="PGRP_domain_met/bac"/>
</dbReference>
<protein>
    <recommendedName>
        <fullName evidence="6">N-acetylmuramoyl-L-alanine amidase</fullName>
    </recommendedName>
</protein>
<keyword evidence="5" id="KW-1185">Reference proteome</keyword>
<reference evidence="4 5" key="2">
    <citation type="journal article" date="2016" name="Int. J. Syst. Evol. Microbiol.">
        <title>Flavisolibacter tropicus sp. nov., isolated from tropical soil.</title>
        <authorList>
            <person name="Lee J.J."/>
            <person name="Kang M.S."/>
            <person name="Kim G.S."/>
            <person name="Lee C.S."/>
            <person name="Lim S."/>
            <person name="Lee J."/>
            <person name="Roh S.H."/>
            <person name="Kang H."/>
            <person name="Ha J.M."/>
            <person name="Bae S."/>
            <person name="Jung H.Y."/>
            <person name="Kim M.K."/>
        </authorList>
    </citation>
    <scope>NUCLEOTIDE SEQUENCE [LARGE SCALE GENOMIC DNA]</scope>
    <source>
        <strain evidence="4 5">LCS9</strain>
    </source>
</reference>
<dbReference type="Pfam" id="PF01510">
    <property type="entry name" value="Amidase_2"/>
    <property type="match status" value="1"/>
</dbReference>
<evidence type="ECO:0000259" key="2">
    <source>
        <dbReference type="SMART" id="SM00644"/>
    </source>
</evidence>
<gene>
    <name evidence="4" type="ORF">SY85_19240</name>
</gene>
<sequence length="208" mass="23110">MKRSLPLGLFLFILAVSVGCKVQQKVSLPKDVTIVTRKEWGAEQSVLPMRKHVPQQITIHHTAVKQAPERSLADKLKALQKFSFSSSKLASGKVKEPWADIPYHFYIAVDGSIGEGRPLQYVGDSNTPYDPTGHALIVLEGNFENEELSDKQYQSLQALIISIAKQYHITSDKISAHKDHAETLCPGAHLYALIPQLQKAVVEAELMK</sequence>
<reference evidence="5" key="1">
    <citation type="submission" date="2015-01" db="EMBL/GenBank/DDBJ databases">
        <title>Flavisolibacter sp./LCS9/ whole genome sequencing.</title>
        <authorList>
            <person name="Kim M.K."/>
            <person name="Srinivasan S."/>
            <person name="Lee J.-J."/>
        </authorList>
    </citation>
    <scope>NUCLEOTIDE SEQUENCE [LARGE SCALE GENOMIC DNA]</scope>
    <source>
        <strain evidence="5">LCS9</strain>
    </source>
</reference>
<dbReference type="RefSeq" id="WP_066406617.1">
    <property type="nucleotide sequence ID" value="NZ_CP011390.1"/>
</dbReference>